<evidence type="ECO:0000256" key="2">
    <source>
        <dbReference type="ARBA" id="ARBA00004613"/>
    </source>
</evidence>
<dbReference type="InterPro" id="IPR017853">
    <property type="entry name" value="GH"/>
</dbReference>
<dbReference type="UniPathway" id="UPA00280"/>
<feature type="domain" description="Beta-mannosidase-like galactose-binding" evidence="18">
    <location>
        <begin position="30"/>
        <end position="206"/>
    </location>
</feature>
<accession>A0A0C3EM08</accession>
<comment type="subcellular location">
    <subcellularLocation>
        <location evidence="2">Secreted</location>
    </subcellularLocation>
</comment>
<keyword evidence="11" id="KW-0325">Glycoprotein</keyword>
<dbReference type="Gene3D" id="3.20.20.80">
    <property type="entry name" value="Glycosidases"/>
    <property type="match status" value="1"/>
</dbReference>
<reference evidence="19 20" key="1">
    <citation type="submission" date="2014-04" db="EMBL/GenBank/DDBJ databases">
        <authorList>
            <consortium name="DOE Joint Genome Institute"/>
            <person name="Kuo A."/>
            <person name="Tarkka M."/>
            <person name="Buscot F."/>
            <person name="Kohler A."/>
            <person name="Nagy L.G."/>
            <person name="Floudas D."/>
            <person name="Copeland A."/>
            <person name="Barry K.W."/>
            <person name="Cichocki N."/>
            <person name="Veneault-Fourrey C."/>
            <person name="LaButti K."/>
            <person name="Lindquist E.A."/>
            <person name="Lipzen A."/>
            <person name="Lundell T."/>
            <person name="Morin E."/>
            <person name="Murat C."/>
            <person name="Sun H."/>
            <person name="Tunlid A."/>
            <person name="Henrissat B."/>
            <person name="Grigoriev I.V."/>
            <person name="Hibbett D.S."/>
            <person name="Martin F."/>
            <person name="Nordberg H.P."/>
            <person name="Cantor M.N."/>
            <person name="Hua S.X."/>
        </authorList>
    </citation>
    <scope>NUCLEOTIDE SEQUENCE [LARGE SCALE GENOMIC DNA]</scope>
    <source>
        <strain evidence="19 20">F 1598</strain>
    </source>
</reference>
<proteinExistence type="inferred from homology"/>
<dbReference type="FunFam" id="3.20.20.80:FF:000084">
    <property type="entry name" value="Beta-mannosidase A"/>
    <property type="match status" value="1"/>
</dbReference>
<keyword evidence="12" id="KW-0326">Glycosidase</keyword>
<dbReference type="InterPro" id="IPR013783">
    <property type="entry name" value="Ig-like_fold"/>
</dbReference>
<dbReference type="Proteomes" id="UP000054166">
    <property type="component" value="Unassembled WGS sequence"/>
</dbReference>
<keyword evidence="8" id="KW-0964">Secreted</keyword>
<evidence type="ECO:0000256" key="4">
    <source>
        <dbReference type="ARBA" id="ARBA00007483"/>
    </source>
</evidence>
<dbReference type="InterPro" id="IPR036156">
    <property type="entry name" value="Beta-gal/glucu_dom_sf"/>
</dbReference>
<evidence type="ECO:0000256" key="10">
    <source>
        <dbReference type="ARBA" id="ARBA00022801"/>
    </source>
</evidence>
<evidence type="ECO:0000256" key="11">
    <source>
        <dbReference type="ARBA" id="ARBA00023180"/>
    </source>
</evidence>
<organism evidence="19 20">
    <name type="scientific">Piloderma croceum (strain F 1598)</name>
    <dbReference type="NCBI Taxonomy" id="765440"/>
    <lineage>
        <taxon>Eukaryota</taxon>
        <taxon>Fungi</taxon>
        <taxon>Dikarya</taxon>
        <taxon>Basidiomycota</taxon>
        <taxon>Agaricomycotina</taxon>
        <taxon>Agaricomycetes</taxon>
        <taxon>Agaricomycetidae</taxon>
        <taxon>Atheliales</taxon>
        <taxon>Atheliaceae</taxon>
        <taxon>Piloderma</taxon>
    </lineage>
</organism>
<dbReference type="AlphaFoldDB" id="A0A0C3EM08"/>
<evidence type="ECO:0000256" key="13">
    <source>
        <dbReference type="ARBA" id="ARBA00031061"/>
    </source>
</evidence>
<dbReference type="GO" id="GO:0004567">
    <property type="term" value="F:beta-mannosidase activity"/>
    <property type="evidence" value="ECO:0007669"/>
    <property type="project" value="UniProtKB-EC"/>
</dbReference>
<dbReference type="Pfam" id="PF17786">
    <property type="entry name" value="Mannosidase_ig"/>
    <property type="match status" value="1"/>
</dbReference>
<dbReference type="EMBL" id="KN833078">
    <property type="protein sequence ID" value="KIM73595.1"/>
    <property type="molecule type" value="Genomic_DNA"/>
</dbReference>
<evidence type="ECO:0000256" key="12">
    <source>
        <dbReference type="ARBA" id="ARBA00023295"/>
    </source>
</evidence>
<keyword evidence="20" id="KW-1185">Reference proteome</keyword>
<comment type="subunit">
    <text evidence="5">Homodimer.</text>
</comment>
<evidence type="ECO:0000259" key="15">
    <source>
        <dbReference type="Pfam" id="PF00703"/>
    </source>
</evidence>
<dbReference type="Gene3D" id="2.60.40.10">
    <property type="entry name" value="Immunoglobulins"/>
    <property type="match status" value="3"/>
</dbReference>
<feature type="chain" id="PRO_5002163999" description="Beta-mannosidase A" evidence="14">
    <location>
        <begin position="20"/>
        <end position="930"/>
    </location>
</feature>
<dbReference type="STRING" id="765440.A0A0C3EM08"/>
<dbReference type="GO" id="GO:0005576">
    <property type="term" value="C:extracellular region"/>
    <property type="evidence" value="ECO:0007669"/>
    <property type="project" value="UniProtKB-SubCell"/>
</dbReference>
<evidence type="ECO:0000313" key="19">
    <source>
        <dbReference type="EMBL" id="KIM73595.1"/>
    </source>
</evidence>
<dbReference type="Pfam" id="PF17753">
    <property type="entry name" value="Ig_mannosidase"/>
    <property type="match status" value="1"/>
</dbReference>
<feature type="domain" description="Mannosidase Ig/CBM-like" evidence="17">
    <location>
        <begin position="750"/>
        <end position="827"/>
    </location>
</feature>
<protein>
    <recommendedName>
        <fullName evidence="7">Beta-mannosidase A</fullName>
        <ecNumber evidence="6">3.2.1.25</ecNumber>
    </recommendedName>
    <alternativeName>
        <fullName evidence="13">Mannanase A</fullName>
    </alternativeName>
</protein>
<evidence type="ECO:0000256" key="9">
    <source>
        <dbReference type="ARBA" id="ARBA00022729"/>
    </source>
</evidence>
<feature type="domain" description="Glycoside hydrolase family 2 immunoglobulin-like beta-sandwich" evidence="15">
    <location>
        <begin position="296"/>
        <end position="337"/>
    </location>
</feature>
<comment type="pathway">
    <text evidence="3">Glycan metabolism; N-glycan degradation.</text>
</comment>
<reference evidence="20" key="2">
    <citation type="submission" date="2015-01" db="EMBL/GenBank/DDBJ databases">
        <title>Evolutionary Origins and Diversification of the Mycorrhizal Mutualists.</title>
        <authorList>
            <consortium name="DOE Joint Genome Institute"/>
            <consortium name="Mycorrhizal Genomics Consortium"/>
            <person name="Kohler A."/>
            <person name="Kuo A."/>
            <person name="Nagy L.G."/>
            <person name="Floudas D."/>
            <person name="Copeland A."/>
            <person name="Barry K.W."/>
            <person name="Cichocki N."/>
            <person name="Veneault-Fourrey C."/>
            <person name="LaButti K."/>
            <person name="Lindquist E.A."/>
            <person name="Lipzen A."/>
            <person name="Lundell T."/>
            <person name="Morin E."/>
            <person name="Murat C."/>
            <person name="Riley R."/>
            <person name="Ohm R."/>
            <person name="Sun H."/>
            <person name="Tunlid A."/>
            <person name="Henrissat B."/>
            <person name="Grigoriev I.V."/>
            <person name="Hibbett D.S."/>
            <person name="Martin F."/>
        </authorList>
    </citation>
    <scope>NUCLEOTIDE SEQUENCE [LARGE SCALE GENOMIC DNA]</scope>
    <source>
        <strain evidence="20">F 1598</strain>
    </source>
</reference>
<dbReference type="SUPFAM" id="SSF51445">
    <property type="entry name" value="(Trans)glycosidases"/>
    <property type="match status" value="1"/>
</dbReference>
<evidence type="ECO:0000256" key="3">
    <source>
        <dbReference type="ARBA" id="ARBA00004740"/>
    </source>
</evidence>
<dbReference type="Gene3D" id="2.60.120.260">
    <property type="entry name" value="Galactose-binding domain-like"/>
    <property type="match status" value="1"/>
</dbReference>
<feature type="domain" description="Beta-mannosidase Ig-fold" evidence="16">
    <location>
        <begin position="849"/>
        <end position="926"/>
    </location>
</feature>
<dbReference type="Pfam" id="PF22666">
    <property type="entry name" value="Glyco_hydro_2_N2"/>
    <property type="match status" value="1"/>
</dbReference>
<dbReference type="GO" id="GO:0005975">
    <property type="term" value="P:carbohydrate metabolic process"/>
    <property type="evidence" value="ECO:0007669"/>
    <property type="project" value="InterPro"/>
</dbReference>
<sequence length="930" mass="104342">MFVSVAAFLGLFAVAAVTSETIIDLGDERWILQNPSLDISVPGSVPSHAHLDLLENKIIDEPTYGLGDLELRWIAYANWTYLSPAISGLITSSDISTYLVFNGIDTFANISFCDQSIGTTNNQFRQWTFDVTSILSNCTKPPALALSFISAPVMANYLGNLSNPTLNCSTCFEAQYEFTDRLFIRKEQSDFGWDWGPAFAPAGIWQPAYIVQLKHKEIYVLNSMVDIYRRGQLNNLPPDQTEPWIVNASVDYLGALPDGTGMRTTIMDTSGQIFLSGPLSDVITANGTITGDVLVDKTPDLWWPSGHGDQNLYNMTLEIVDGQNKSLASVQKRIGFRTIVLNQGVITDEQSSQGIAPGANWHFEINGHEIFCKGSNLVPLDPFWPRVTEDDMEFLIKSAIAANQNMLRVWASGSYLPDFFYDMADEYGLLLWSELEFSDALYPTVPSFLSNVREEAQYHIRRLNHHPSLALWAGNNEIELGLDILTEEDPESTVSAKQQYEKLFLDVLLHTVYDNSRSISYSPSSTTNGYISLNHSAPLPMVERYINLSAGSIYGDSDYYNYDPTQAFNISSYPVARFANEFGFHSQPSYQTWSSSIPASELHFNSSTILSRNHHYTLNTSTFLTSAVDPPVPENQTEMSLGGMGQLSQATLMYFPVARKLDRRANFTAQIYTTQIFQSEFDRSQIAAYRRGSGQAQRTLGALYWQLNDIWAAPTWSSIEVGGRWKLLHYGARDIFKPVVIAPYFDVESGTLEVWVTSDLWQPINGSATLRWYDWSGKALANGTETHVQVGPINSTSVWTLNTTALPFALDNAVAILSVDATRQDGKKYNHTHPFYPIPFSSDRVQQNLHDPKLRLSYSVKQQTFTVESQAVAAWVWLEHPVGVRGYFTDNGFWMLPGKRDVQFVTQRDDTKGEWVHEVTVSSLWDLTQP</sequence>
<evidence type="ECO:0000256" key="7">
    <source>
        <dbReference type="ARBA" id="ARBA00021795"/>
    </source>
</evidence>
<keyword evidence="10 19" id="KW-0378">Hydrolase</keyword>
<evidence type="ECO:0000256" key="1">
    <source>
        <dbReference type="ARBA" id="ARBA00000829"/>
    </source>
</evidence>
<dbReference type="PANTHER" id="PTHR43730:SF5">
    <property type="entry name" value="BETA-MANNOSIDASE A"/>
    <property type="match status" value="1"/>
</dbReference>
<dbReference type="InterPro" id="IPR050887">
    <property type="entry name" value="Beta-mannosidase_GH2"/>
</dbReference>
<evidence type="ECO:0000313" key="20">
    <source>
        <dbReference type="Proteomes" id="UP000054166"/>
    </source>
</evidence>
<dbReference type="InterPro" id="IPR041447">
    <property type="entry name" value="Mannosidase_ig"/>
</dbReference>
<evidence type="ECO:0000256" key="6">
    <source>
        <dbReference type="ARBA" id="ARBA00012754"/>
    </source>
</evidence>
<dbReference type="InterPro" id="IPR054593">
    <property type="entry name" value="Beta-mannosidase-like_N2"/>
</dbReference>
<dbReference type="GO" id="GO:0006516">
    <property type="term" value="P:glycoprotein catabolic process"/>
    <property type="evidence" value="ECO:0007669"/>
    <property type="project" value="TreeGrafter"/>
</dbReference>
<dbReference type="SUPFAM" id="SSF49303">
    <property type="entry name" value="beta-Galactosidase/glucuronidase domain"/>
    <property type="match status" value="3"/>
</dbReference>
<name>A0A0C3EM08_PILCF</name>
<dbReference type="Pfam" id="PF00703">
    <property type="entry name" value="Glyco_hydro_2"/>
    <property type="match status" value="1"/>
</dbReference>
<dbReference type="HOGENOM" id="CLU_005015_3_0_1"/>
<dbReference type="SUPFAM" id="SSF49785">
    <property type="entry name" value="Galactose-binding domain-like"/>
    <property type="match status" value="1"/>
</dbReference>
<dbReference type="OrthoDB" id="2866996at2759"/>
<keyword evidence="9 14" id="KW-0732">Signal</keyword>
<dbReference type="EC" id="3.2.1.25" evidence="6"/>
<evidence type="ECO:0000256" key="5">
    <source>
        <dbReference type="ARBA" id="ARBA00011738"/>
    </source>
</evidence>
<gene>
    <name evidence="19" type="ORF">PILCRDRAFT_828975</name>
</gene>
<dbReference type="PANTHER" id="PTHR43730">
    <property type="entry name" value="BETA-MANNOSIDASE"/>
    <property type="match status" value="1"/>
</dbReference>
<feature type="signal peptide" evidence="14">
    <location>
        <begin position="1"/>
        <end position="19"/>
    </location>
</feature>
<evidence type="ECO:0000256" key="8">
    <source>
        <dbReference type="ARBA" id="ARBA00022525"/>
    </source>
</evidence>
<dbReference type="InterPro" id="IPR006102">
    <property type="entry name" value="Ig-like_GH2"/>
</dbReference>
<comment type="catalytic activity">
    <reaction evidence="1">
        <text>Hydrolysis of terminal, non-reducing beta-D-mannose residues in beta-D-mannosides.</text>
        <dbReference type="EC" id="3.2.1.25"/>
    </reaction>
</comment>
<comment type="similarity">
    <text evidence="4">Belongs to the glycosyl hydrolase 2 family. Beta-mannosidase A subfamily.</text>
</comment>
<evidence type="ECO:0000256" key="14">
    <source>
        <dbReference type="SAM" id="SignalP"/>
    </source>
</evidence>
<evidence type="ECO:0000259" key="16">
    <source>
        <dbReference type="Pfam" id="PF17753"/>
    </source>
</evidence>
<dbReference type="InParanoid" id="A0A0C3EM08"/>
<dbReference type="InterPro" id="IPR041625">
    <property type="entry name" value="Beta-mannosidase_Ig"/>
</dbReference>
<evidence type="ECO:0000259" key="18">
    <source>
        <dbReference type="Pfam" id="PF22666"/>
    </source>
</evidence>
<evidence type="ECO:0000259" key="17">
    <source>
        <dbReference type="Pfam" id="PF17786"/>
    </source>
</evidence>
<dbReference type="InterPro" id="IPR008979">
    <property type="entry name" value="Galactose-bd-like_sf"/>
</dbReference>